<sequence>MPGSRSNSPRRDDSPRRNDRSRSRSPDRDQGNSKRKVGTAARWNEKGFGFIKPDDGAEDVFCHFSSIKDGNCLREGDKVEFEVRFDEQKGKNRAEDVTGGVYEERRPRDTRMAAVVCAGAALRVGLFACGLDAFARNRLEYVTPLNSLLRLQEGHFLYKAGVNPYAGDTFHQPPLVLAVYTLLDALTVFHIPLRTCLIGWTIFMDVVIALGFASMCRAFLSSQGEQQCERSKIWLNHPPVSSLLAPEMLPATTAAMFLFNPYSVISSLALSTSLVTYASIVWSFSFAVQGLLVHAIVLLALATYLSVYPVVLVVPVLLMIHQARSVGGFVGVSFVYMGRTWDFLRATYVWMHEYPDLTPNIGIFWYFFMELFDRFQSYFLVLLHLHPYLYVLPLFIRLRYDM</sequence>
<proteinExistence type="inferred from homology"/>
<dbReference type="SMART" id="SM00357">
    <property type="entry name" value="CSP"/>
    <property type="match status" value="1"/>
</dbReference>
<feature type="transmembrane region" description="Helical" evidence="10">
    <location>
        <begin position="291"/>
        <end position="320"/>
    </location>
</feature>
<gene>
    <name evidence="12" type="ORF">DYB31_002206</name>
</gene>
<feature type="transmembrane region" description="Helical" evidence="10">
    <location>
        <begin position="197"/>
        <end position="220"/>
    </location>
</feature>
<feature type="region of interest" description="Disordered" evidence="9">
    <location>
        <begin position="1"/>
        <end position="39"/>
    </location>
</feature>
<dbReference type="InterPro" id="IPR012340">
    <property type="entry name" value="NA-bd_OB-fold"/>
</dbReference>
<feature type="transmembrane region" description="Helical" evidence="10">
    <location>
        <begin position="265"/>
        <end position="284"/>
    </location>
</feature>
<dbReference type="VEuPathDB" id="FungiDB:H257_04115"/>
<dbReference type="AlphaFoldDB" id="A0A397F657"/>
<evidence type="ECO:0000256" key="10">
    <source>
        <dbReference type="SAM" id="Phobius"/>
    </source>
</evidence>
<feature type="transmembrane region" description="Helical" evidence="10">
    <location>
        <begin position="375"/>
        <end position="396"/>
    </location>
</feature>
<keyword evidence="8 10" id="KW-0472">Membrane</keyword>
<dbReference type="PROSITE" id="PS00352">
    <property type="entry name" value="CSD_1"/>
    <property type="match status" value="1"/>
</dbReference>
<comment type="subcellular location">
    <subcellularLocation>
        <location evidence="1">Endoplasmic reticulum membrane</location>
        <topology evidence="1">Multi-pass membrane protein</topology>
    </subcellularLocation>
</comment>
<evidence type="ECO:0000256" key="3">
    <source>
        <dbReference type="ARBA" id="ARBA00010026"/>
    </source>
</evidence>
<dbReference type="SUPFAM" id="SSF50249">
    <property type="entry name" value="Nucleic acid-binding proteins"/>
    <property type="match status" value="1"/>
</dbReference>
<dbReference type="CDD" id="cd04458">
    <property type="entry name" value="CSP_CDS"/>
    <property type="match status" value="1"/>
</dbReference>
<dbReference type="GO" id="GO:0006506">
    <property type="term" value="P:GPI anchor biosynthetic process"/>
    <property type="evidence" value="ECO:0007669"/>
    <property type="project" value="UniProtKB-UniPathway"/>
</dbReference>
<accession>A0A397F657</accession>
<dbReference type="InterPro" id="IPR009600">
    <property type="entry name" value="PIG-U"/>
</dbReference>
<evidence type="ECO:0000256" key="9">
    <source>
        <dbReference type="SAM" id="MobiDB-lite"/>
    </source>
</evidence>
<organism evidence="12 13">
    <name type="scientific">Aphanomyces astaci</name>
    <name type="common">Crayfish plague agent</name>
    <dbReference type="NCBI Taxonomy" id="112090"/>
    <lineage>
        <taxon>Eukaryota</taxon>
        <taxon>Sar</taxon>
        <taxon>Stramenopiles</taxon>
        <taxon>Oomycota</taxon>
        <taxon>Saprolegniomycetes</taxon>
        <taxon>Saprolegniales</taxon>
        <taxon>Verrucalvaceae</taxon>
        <taxon>Aphanomyces</taxon>
    </lineage>
</organism>
<keyword evidence="7 10" id="KW-1133">Transmembrane helix</keyword>
<evidence type="ECO:0000256" key="2">
    <source>
        <dbReference type="ARBA" id="ARBA00004687"/>
    </source>
</evidence>
<protein>
    <recommendedName>
        <fullName evidence="11">CSD domain-containing protein</fullName>
    </recommendedName>
</protein>
<name>A0A397F657_APHAT</name>
<dbReference type="UniPathway" id="UPA00196"/>
<keyword evidence="6" id="KW-0256">Endoplasmic reticulum</keyword>
<evidence type="ECO:0000256" key="8">
    <source>
        <dbReference type="ARBA" id="ARBA00023136"/>
    </source>
</evidence>
<dbReference type="Proteomes" id="UP000266196">
    <property type="component" value="Unassembled WGS sequence"/>
</dbReference>
<feature type="domain" description="CSD" evidence="11">
    <location>
        <begin position="35"/>
        <end position="99"/>
    </location>
</feature>
<feature type="transmembrane region" description="Helical" evidence="10">
    <location>
        <begin position="112"/>
        <end position="135"/>
    </location>
</feature>
<evidence type="ECO:0000256" key="7">
    <source>
        <dbReference type="ARBA" id="ARBA00022989"/>
    </source>
</evidence>
<evidence type="ECO:0000256" key="5">
    <source>
        <dbReference type="ARBA" id="ARBA00022692"/>
    </source>
</evidence>
<dbReference type="InterPro" id="IPR019844">
    <property type="entry name" value="CSD_CS"/>
</dbReference>
<dbReference type="Pfam" id="PF00313">
    <property type="entry name" value="CSD"/>
    <property type="match status" value="1"/>
</dbReference>
<comment type="caution">
    <text evidence="12">The sequence shown here is derived from an EMBL/GenBank/DDBJ whole genome shotgun (WGS) entry which is preliminary data.</text>
</comment>
<evidence type="ECO:0000259" key="11">
    <source>
        <dbReference type="PROSITE" id="PS51857"/>
    </source>
</evidence>
<dbReference type="Gene3D" id="2.40.50.140">
    <property type="entry name" value="Nucleic acid-binding proteins"/>
    <property type="match status" value="1"/>
</dbReference>
<dbReference type="PANTHER" id="PTHR13121:SF0">
    <property type="entry name" value="PHOSPHATIDYLINOSITOL GLYCAN ANCHOR BIOSYNTHESIS CLASS U PROTEIN"/>
    <property type="match status" value="1"/>
</dbReference>
<dbReference type="Pfam" id="PF06728">
    <property type="entry name" value="PIG-U"/>
    <property type="match status" value="1"/>
</dbReference>
<dbReference type="EMBL" id="QUTE01011282">
    <property type="protein sequence ID" value="RHZ10406.1"/>
    <property type="molecule type" value="Genomic_DNA"/>
</dbReference>
<comment type="similarity">
    <text evidence="3">Belongs to the PIGU family.</text>
</comment>
<keyword evidence="5 10" id="KW-0812">Transmembrane</keyword>
<dbReference type="PROSITE" id="PS51857">
    <property type="entry name" value="CSD_2"/>
    <property type="match status" value="1"/>
</dbReference>
<evidence type="ECO:0000313" key="12">
    <source>
        <dbReference type="EMBL" id="RHZ10406.1"/>
    </source>
</evidence>
<dbReference type="GO" id="GO:0016255">
    <property type="term" value="P:attachment of GPI anchor to protein"/>
    <property type="evidence" value="ECO:0007669"/>
    <property type="project" value="InterPro"/>
</dbReference>
<dbReference type="GO" id="GO:0003676">
    <property type="term" value="F:nucleic acid binding"/>
    <property type="evidence" value="ECO:0007669"/>
    <property type="project" value="InterPro"/>
</dbReference>
<feature type="compositionally biased region" description="Basic and acidic residues" evidence="9">
    <location>
        <begin position="9"/>
        <end position="32"/>
    </location>
</feature>
<keyword evidence="4" id="KW-0337">GPI-anchor biosynthesis</keyword>
<comment type="pathway">
    <text evidence="2">Glycolipid biosynthesis; glycosylphosphatidylinositol-anchor biosynthesis.</text>
</comment>
<dbReference type="GO" id="GO:0042765">
    <property type="term" value="C:GPI-anchor transamidase complex"/>
    <property type="evidence" value="ECO:0007669"/>
    <property type="project" value="InterPro"/>
</dbReference>
<dbReference type="InterPro" id="IPR011129">
    <property type="entry name" value="CSD"/>
</dbReference>
<dbReference type="InterPro" id="IPR002059">
    <property type="entry name" value="CSP_DNA-bd"/>
</dbReference>
<evidence type="ECO:0000256" key="4">
    <source>
        <dbReference type="ARBA" id="ARBA00022502"/>
    </source>
</evidence>
<evidence type="ECO:0000256" key="1">
    <source>
        <dbReference type="ARBA" id="ARBA00004477"/>
    </source>
</evidence>
<dbReference type="PANTHER" id="PTHR13121">
    <property type="entry name" value="GPI TRANSAMIDASE COMPONENT PIG-U"/>
    <property type="match status" value="1"/>
</dbReference>
<evidence type="ECO:0000313" key="13">
    <source>
        <dbReference type="Proteomes" id="UP000266196"/>
    </source>
</evidence>
<evidence type="ECO:0000256" key="6">
    <source>
        <dbReference type="ARBA" id="ARBA00022824"/>
    </source>
</evidence>
<reference evidence="12 13" key="1">
    <citation type="submission" date="2018-08" db="EMBL/GenBank/DDBJ databases">
        <title>Aphanomyces genome sequencing and annotation.</title>
        <authorList>
            <person name="Minardi D."/>
            <person name="Oidtmann B."/>
            <person name="Van Der Giezen M."/>
            <person name="Studholme D.J."/>
        </authorList>
    </citation>
    <scope>NUCLEOTIDE SEQUENCE [LARGE SCALE GENOMIC DNA]</scope>
    <source>
        <strain evidence="12 13">197901</strain>
    </source>
</reference>